<dbReference type="Proteomes" id="UP000027265">
    <property type="component" value="Unassembled WGS sequence"/>
</dbReference>
<dbReference type="EMBL" id="KL197808">
    <property type="protein sequence ID" value="KDQ49103.1"/>
    <property type="molecule type" value="Genomic_DNA"/>
</dbReference>
<feature type="domain" description="Tf2-1-like SH3-like" evidence="1">
    <location>
        <begin position="1"/>
        <end position="44"/>
    </location>
</feature>
<sequence length="79" mass="9062">KFMPCFDGPYKVSRAHLETSTYTLDLPDTMKVFPTFHSSQLCQYQANDPELFPSRVLPQPGPMVVEDGGQEWEVERILD</sequence>
<protein>
    <recommendedName>
        <fullName evidence="1">Tf2-1-like SH3-like domain-containing protein</fullName>
    </recommendedName>
</protein>
<dbReference type="AlphaFoldDB" id="A0A067P2E9"/>
<feature type="non-terminal residue" evidence="2">
    <location>
        <position position="1"/>
    </location>
</feature>
<dbReference type="STRING" id="933084.A0A067P2E9"/>
<organism evidence="2 3">
    <name type="scientific">Jaapia argillacea MUCL 33604</name>
    <dbReference type="NCBI Taxonomy" id="933084"/>
    <lineage>
        <taxon>Eukaryota</taxon>
        <taxon>Fungi</taxon>
        <taxon>Dikarya</taxon>
        <taxon>Basidiomycota</taxon>
        <taxon>Agaricomycotina</taxon>
        <taxon>Agaricomycetes</taxon>
        <taxon>Agaricomycetidae</taxon>
        <taxon>Jaapiales</taxon>
        <taxon>Jaapiaceae</taxon>
        <taxon>Jaapia</taxon>
    </lineage>
</organism>
<name>A0A067P2E9_9AGAM</name>
<evidence type="ECO:0000313" key="3">
    <source>
        <dbReference type="Proteomes" id="UP000027265"/>
    </source>
</evidence>
<keyword evidence="3" id="KW-1185">Reference proteome</keyword>
<dbReference type="InParanoid" id="A0A067P2E9"/>
<evidence type="ECO:0000313" key="2">
    <source>
        <dbReference type="EMBL" id="KDQ49103.1"/>
    </source>
</evidence>
<dbReference type="InterPro" id="IPR056924">
    <property type="entry name" value="SH3_Tf2-1"/>
</dbReference>
<evidence type="ECO:0000259" key="1">
    <source>
        <dbReference type="Pfam" id="PF24626"/>
    </source>
</evidence>
<dbReference type="HOGENOM" id="CLU_180976_0_0_1"/>
<dbReference type="Pfam" id="PF24626">
    <property type="entry name" value="SH3_Tf2-1"/>
    <property type="match status" value="1"/>
</dbReference>
<feature type="non-terminal residue" evidence="2">
    <location>
        <position position="79"/>
    </location>
</feature>
<reference evidence="3" key="1">
    <citation type="journal article" date="2014" name="Proc. Natl. Acad. Sci. U.S.A.">
        <title>Extensive sampling of basidiomycete genomes demonstrates inadequacy of the white-rot/brown-rot paradigm for wood decay fungi.</title>
        <authorList>
            <person name="Riley R."/>
            <person name="Salamov A.A."/>
            <person name="Brown D.W."/>
            <person name="Nagy L.G."/>
            <person name="Floudas D."/>
            <person name="Held B.W."/>
            <person name="Levasseur A."/>
            <person name="Lombard V."/>
            <person name="Morin E."/>
            <person name="Otillar R."/>
            <person name="Lindquist E.A."/>
            <person name="Sun H."/>
            <person name="LaButti K.M."/>
            <person name="Schmutz J."/>
            <person name="Jabbour D."/>
            <person name="Luo H."/>
            <person name="Baker S.E."/>
            <person name="Pisabarro A.G."/>
            <person name="Walton J.D."/>
            <person name="Blanchette R.A."/>
            <person name="Henrissat B."/>
            <person name="Martin F."/>
            <person name="Cullen D."/>
            <person name="Hibbett D.S."/>
            <person name="Grigoriev I.V."/>
        </authorList>
    </citation>
    <scope>NUCLEOTIDE SEQUENCE [LARGE SCALE GENOMIC DNA]</scope>
    <source>
        <strain evidence="3">MUCL 33604</strain>
    </source>
</reference>
<proteinExistence type="predicted"/>
<gene>
    <name evidence="2" type="ORF">JAAARDRAFT_111850</name>
</gene>
<accession>A0A067P2E9</accession>
<dbReference type="OrthoDB" id="3268967at2759"/>